<feature type="domain" description="Alcohol dehydrogenase iron-type/glycerol dehydrogenase GldA" evidence="3">
    <location>
        <begin position="10"/>
        <end position="180"/>
    </location>
</feature>
<feature type="domain" description="Fe-containing alcohol dehydrogenase-like C-terminal" evidence="4">
    <location>
        <begin position="191"/>
        <end position="353"/>
    </location>
</feature>
<organism evidence="5 6">
    <name type="scientific">Pusillibacter faecalis</name>
    <dbReference type="NCBI Taxonomy" id="2714358"/>
    <lineage>
        <taxon>Bacteria</taxon>
        <taxon>Bacillati</taxon>
        <taxon>Bacillota</taxon>
        <taxon>Clostridia</taxon>
        <taxon>Eubacteriales</taxon>
        <taxon>Oscillospiraceae</taxon>
        <taxon>Pusillibacter</taxon>
    </lineage>
</organism>
<comment type="similarity">
    <text evidence="1">Belongs to the iron-containing alcohol dehydrogenase family.</text>
</comment>
<sequence>MIAFDAYNAPRIIYGEGVSKKVSDLLTSLGVKTVMAVYDEGIKKVGIADAVLTPIREAGFVVEEFGGVTADPPVEMIEEAANLADEKNVDIYVAIGGGGVIDTTKCMAVMHTNPGRLLDYVLGVGKPIPNACPRVIAIPTTSGTGSEVTALSIITDTSTHRKVCVKDVVKMCPYAAYLDPALTVGLPKGLTASTGMDALSHAVEAYLVGRHNEFADMFCENTIRRVVKWLPVAVEDGKNLEARGQMMQAATYGGASFASSTLQAGHAIAHALGGALHVPHGIACAWGLNFAIKHSGKTAEIERMHSLAEYMGVAGEAEMGREELVAACCKVVSDMNRSLKIPTPKTFGIGTKEEMEAAYTACWTNEQGMLGVGGVTDQDELHAYFEEMWAW</sequence>
<dbReference type="Pfam" id="PF25137">
    <property type="entry name" value="ADH_Fe_C"/>
    <property type="match status" value="1"/>
</dbReference>
<evidence type="ECO:0000313" key="5">
    <source>
        <dbReference type="EMBL" id="BCK85512.1"/>
    </source>
</evidence>
<dbReference type="Gene3D" id="3.40.50.1970">
    <property type="match status" value="1"/>
</dbReference>
<dbReference type="KEGG" id="pfaa:MM59RIKEN_28310"/>
<dbReference type="PANTHER" id="PTHR11496:SF102">
    <property type="entry name" value="ALCOHOL DEHYDROGENASE 4"/>
    <property type="match status" value="1"/>
</dbReference>
<keyword evidence="6" id="KW-1185">Reference proteome</keyword>
<dbReference type="EMBL" id="AP023420">
    <property type="protein sequence ID" value="BCK85512.1"/>
    <property type="molecule type" value="Genomic_DNA"/>
</dbReference>
<evidence type="ECO:0000313" key="6">
    <source>
        <dbReference type="Proteomes" id="UP000679848"/>
    </source>
</evidence>
<evidence type="ECO:0000256" key="1">
    <source>
        <dbReference type="ARBA" id="ARBA00007358"/>
    </source>
</evidence>
<dbReference type="Proteomes" id="UP000679848">
    <property type="component" value="Chromosome"/>
</dbReference>
<evidence type="ECO:0000259" key="4">
    <source>
        <dbReference type="Pfam" id="PF25137"/>
    </source>
</evidence>
<accession>A0A810QHP7</accession>
<dbReference type="InterPro" id="IPR039697">
    <property type="entry name" value="Alcohol_dehydrogenase_Fe"/>
</dbReference>
<evidence type="ECO:0000256" key="2">
    <source>
        <dbReference type="ARBA" id="ARBA00023002"/>
    </source>
</evidence>
<dbReference type="InterPro" id="IPR056798">
    <property type="entry name" value="ADH_Fe_C"/>
</dbReference>
<name>A0A810QHP7_9FIRM</name>
<keyword evidence="2" id="KW-0560">Oxidoreductase</keyword>
<dbReference type="FunFam" id="3.40.50.1970:FF:000003">
    <property type="entry name" value="Alcohol dehydrogenase, iron-containing"/>
    <property type="match status" value="1"/>
</dbReference>
<dbReference type="GO" id="GO:0046872">
    <property type="term" value="F:metal ion binding"/>
    <property type="evidence" value="ECO:0007669"/>
    <property type="project" value="InterPro"/>
</dbReference>
<proteinExistence type="inferred from homology"/>
<dbReference type="PANTHER" id="PTHR11496">
    <property type="entry name" value="ALCOHOL DEHYDROGENASE"/>
    <property type="match status" value="1"/>
</dbReference>
<reference evidence="5" key="1">
    <citation type="submission" date="2020-09" db="EMBL/GenBank/DDBJ databases">
        <title>New species isolated from human feces.</title>
        <authorList>
            <person name="Kitahara M."/>
            <person name="Shigeno Y."/>
            <person name="Shime M."/>
            <person name="Matsumoto Y."/>
            <person name="Nakamura S."/>
            <person name="Motooka D."/>
            <person name="Fukuoka S."/>
            <person name="Nishikawa H."/>
            <person name="Benno Y."/>
        </authorList>
    </citation>
    <scope>NUCLEOTIDE SEQUENCE</scope>
    <source>
        <strain evidence="5">MM59</strain>
    </source>
</reference>
<dbReference type="Gene3D" id="1.20.1090.10">
    <property type="entry name" value="Dehydroquinate synthase-like - alpha domain"/>
    <property type="match status" value="1"/>
</dbReference>
<gene>
    <name evidence="5" type="primary">gbsB</name>
    <name evidence="5" type="ORF">MM59RIKEN_28310</name>
</gene>
<dbReference type="AlphaFoldDB" id="A0A810QHP7"/>
<dbReference type="SUPFAM" id="SSF56796">
    <property type="entry name" value="Dehydroquinate synthase-like"/>
    <property type="match status" value="1"/>
</dbReference>
<dbReference type="CDD" id="cd14863">
    <property type="entry name" value="Fe-ADH-like"/>
    <property type="match status" value="1"/>
</dbReference>
<dbReference type="RefSeq" id="WP_213543579.1">
    <property type="nucleotide sequence ID" value="NZ_AP023420.1"/>
</dbReference>
<dbReference type="Pfam" id="PF00465">
    <property type="entry name" value="Fe-ADH"/>
    <property type="match status" value="1"/>
</dbReference>
<dbReference type="GO" id="GO:0004022">
    <property type="term" value="F:alcohol dehydrogenase (NAD+) activity"/>
    <property type="evidence" value="ECO:0007669"/>
    <property type="project" value="UniProtKB-ARBA"/>
</dbReference>
<protein>
    <submittedName>
        <fullName evidence="5">Alcohol dehydrogenase</fullName>
    </submittedName>
</protein>
<dbReference type="InterPro" id="IPR001670">
    <property type="entry name" value="ADH_Fe/GldA"/>
</dbReference>
<evidence type="ECO:0000259" key="3">
    <source>
        <dbReference type="Pfam" id="PF00465"/>
    </source>
</evidence>